<dbReference type="RefSeq" id="WP_244054169.1">
    <property type="nucleotide sequence ID" value="NZ_BQXH01000002.1"/>
</dbReference>
<protein>
    <submittedName>
        <fullName evidence="1">Uncharacterized protein</fullName>
    </submittedName>
</protein>
<evidence type="ECO:0000313" key="1">
    <source>
        <dbReference type="EMBL" id="GKS80526.1"/>
    </source>
</evidence>
<proteinExistence type="predicted"/>
<evidence type="ECO:0000313" key="2">
    <source>
        <dbReference type="Proteomes" id="UP001055149"/>
    </source>
</evidence>
<organism evidence="1 2">
    <name type="scientific">Ligilactobacillus pabuli</name>
    <dbReference type="NCBI Taxonomy" id="2886039"/>
    <lineage>
        <taxon>Bacteria</taxon>
        <taxon>Bacillati</taxon>
        <taxon>Bacillota</taxon>
        <taxon>Bacilli</taxon>
        <taxon>Lactobacillales</taxon>
        <taxon>Lactobacillaceae</taxon>
        <taxon>Ligilactobacillus</taxon>
    </lineage>
</organism>
<comment type="caution">
    <text evidence="1">The sequence shown here is derived from an EMBL/GenBank/DDBJ whole genome shotgun (WGS) entry which is preliminary data.</text>
</comment>
<keyword evidence="2" id="KW-1185">Reference proteome</keyword>
<sequence length="64" mass="7354">MAQDYLALLKQLRAGEIDELKITTAEFLDFQKVFMEYSHRKKVVGTALRGGGAVYHYEHGNEHE</sequence>
<name>A0ABQ5JEN7_9LACO</name>
<gene>
    <name evidence="1" type="ORF">LPAF129_02110</name>
</gene>
<reference evidence="1" key="1">
    <citation type="journal article" date="2022" name="Int. J. Syst. Evol. Microbiol.">
        <title>A novel species of lactic acid bacteria, Ligilactobacillus pabuli sp. nov., isolated from alfalfa silage.</title>
        <authorList>
            <person name="Tohno M."/>
            <person name="Tanizawa Y."/>
            <person name="Sawada H."/>
            <person name="Sakamoto M."/>
            <person name="Ohkuma M."/>
            <person name="Kobayashi H."/>
        </authorList>
    </citation>
    <scope>NUCLEOTIDE SEQUENCE</scope>
    <source>
        <strain evidence="1">AF129</strain>
    </source>
</reference>
<dbReference type="Proteomes" id="UP001055149">
    <property type="component" value="Unassembled WGS sequence"/>
</dbReference>
<accession>A0ABQ5JEN7</accession>
<dbReference type="EMBL" id="BQXH01000002">
    <property type="protein sequence ID" value="GKS80526.1"/>
    <property type="molecule type" value="Genomic_DNA"/>
</dbReference>